<accession>A0A1R4EC37</accession>
<organism evidence="1 2">
    <name type="scientific">Psychrobacter pasteurii</name>
    <dbReference type="NCBI Taxonomy" id="1945520"/>
    <lineage>
        <taxon>Bacteria</taxon>
        <taxon>Pseudomonadati</taxon>
        <taxon>Pseudomonadota</taxon>
        <taxon>Gammaproteobacteria</taxon>
        <taxon>Moraxellales</taxon>
        <taxon>Moraxellaceae</taxon>
        <taxon>Psychrobacter</taxon>
    </lineage>
</organism>
<evidence type="ECO:0000313" key="1">
    <source>
        <dbReference type="EMBL" id="SJM36055.1"/>
    </source>
</evidence>
<reference evidence="2" key="1">
    <citation type="submission" date="2017-02" db="EMBL/GenBank/DDBJ databases">
        <authorList>
            <person name="Mornico D."/>
        </authorList>
    </citation>
    <scope>NUCLEOTIDE SEQUENCE [LARGE SCALE GENOMIC DNA]</scope>
</reference>
<keyword evidence="2" id="KW-1185">Reference proteome</keyword>
<proteinExistence type="predicted"/>
<dbReference type="Proteomes" id="UP000188169">
    <property type="component" value="Unassembled WGS sequence"/>
</dbReference>
<sequence length="63" mass="7261">MGLLRFICRPDRRIKNRTNSRDCLSDACISRHTNVQACDAINKRLKKHPHFAVTTALNADLHF</sequence>
<name>A0A1R4EC37_9GAMM</name>
<dbReference type="EMBL" id="FUGD01000011">
    <property type="protein sequence ID" value="SJM36055.1"/>
    <property type="molecule type" value="Genomic_DNA"/>
</dbReference>
<protein>
    <submittedName>
        <fullName evidence="1">Uncharacterized protein</fullName>
    </submittedName>
</protein>
<dbReference type="AlphaFoldDB" id="A0A1R4EC37"/>
<evidence type="ECO:0000313" key="2">
    <source>
        <dbReference type="Proteomes" id="UP000188169"/>
    </source>
</evidence>
<gene>
    <name evidence="1" type="ORF">A1019T_00008</name>
</gene>